<comment type="caution">
    <text evidence="2">The sequence shown here is derived from an EMBL/GenBank/DDBJ whole genome shotgun (WGS) entry which is preliminary data.</text>
</comment>
<accession>A0A4Q1AXH2</accession>
<dbReference type="GO" id="GO:0005975">
    <property type="term" value="P:carbohydrate metabolic process"/>
    <property type="evidence" value="ECO:0007669"/>
    <property type="project" value="InterPro"/>
</dbReference>
<feature type="transmembrane region" description="Helical" evidence="1">
    <location>
        <begin position="21"/>
        <end position="47"/>
    </location>
</feature>
<dbReference type="InterPro" id="IPR011330">
    <property type="entry name" value="Glyco_hydro/deAcase_b/a-brl"/>
</dbReference>
<reference evidence="2 3" key="1">
    <citation type="submission" date="2017-09" db="EMBL/GenBank/DDBJ databases">
        <title>Genomics of the genus Arcobacter.</title>
        <authorList>
            <person name="Perez-Cataluna A."/>
            <person name="Figueras M.J."/>
            <person name="Salas-Masso N."/>
        </authorList>
    </citation>
    <scope>NUCLEOTIDE SEQUENCE [LARGE SCALE GENOMIC DNA]</scope>
    <source>
        <strain evidence="2 3">F156-34</strain>
    </source>
</reference>
<evidence type="ECO:0000313" key="3">
    <source>
        <dbReference type="Proteomes" id="UP000289718"/>
    </source>
</evidence>
<sequence length="362" mass="42703">MAKRKTRKRTTKRKPLKNQNINFKIINILLVIIVILILAIAVLLYMVDLKHSSKEDAKNKIEKQITNIEKTSKEKIDSYVKEVKVKKDEFEEYTQDLYKEYIQEKEEKIITKPTKEELIIKQAKKDKEKKQKTKFHKVLPFETQKPKLAIIIDDVTTQYQINKINKIGYKTNLSILPPTSRNGSTTQMTKNLPFYMIHFPMEAKYFHGEEQGTLHIKDSYEKIEKRVAQIRDWYPNARFTNNHTGSKFTENKEAMDKFFKAIKKYNFVFLDSRTTSKSVGKEMARKYHIPYLARNVFLDNEQNFGYIQKQLKQAIRIAKKRGYAIAIGHPHNITIEVLKESKHLLKDLELIYVNQVSLLKSQ</sequence>
<dbReference type="AlphaFoldDB" id="A0A4Q1AXH2"/>
<evidence type="ECO:0000256" key="1">
    <source>
        <dbReference type="SAM" id="Phobius"/>
    </source>
</evidence>
<keyword evidence="1" id="KW-1133">Transmembrane helix</keyword>
<evidence type="ECO:0008006" key="4">
    <source>
        <dbReference type="Google" id="ProtNLM"/>
    </source>
</evidence>
<dbReference type="Proteomes" id="UP000289718">
    <property type="component" value="Unassembled WGS sequence"/>
</dbReference>
<organism evidence="2 3">
    <name type="scientific">Halarcobacter mediterraneus</name>
    <dbReference type="NCBI Taxonomy" id="2023153"/>
    <lineage>
        <taxon>Bacteria</taxon>
        <taxon>Pseudomonadati</taxon>
        <taxon>Campylobacterota</taxon>
        <taxon>Epsilonproteobacteria</taxon>
        <taxon>Campylobacterales</taxon>
        <taxon>Arcobacteraceae</taxon>
        <taxon>Halarcobacter</taxon>
    </lineage>
</organism>
<dbReference type="RefSeq" id="WP_129061300.1">
    <property type="nucleotide sequence ID" value="NZ_NXIE01000002.1"/>
</dbReference>
<dbReference type="Pfam" id="PF04748">
    <property type="entry name" value="Polysacc_deac_2"/>
    <property type="match status" value="1"/>
</dbReference>
<dbReference type="OrthoDB" id="9784811at2"/>
<protein>
    <recommendedName>
        <fullName evidence="4">Divergent polysaccharide deacetylase family protein</fullName>
    </recommendedName>
</protein>
<dbReference type="PANTHER" id="PTHR30105">
    <property type="entry name" value="UNCHARACTERIZED YIBQ-RELATED"/>
    <property type="match status" value="1"/>
</dbReference>
<dbReference type="PANTHER" id="PTHR30105:SF2">
    <property type="entry name" value="DIVERGENT POLYSACCHARIDE DEACETYLASE SUPERFAMILY"/>
    <property type="match status" value="1"/>
</dbReference>
<dbReference type="Gene3D" id="3.20.20.370">
    <property type="entry name" value="Glycoside hydrolase/deacetylase"/>
    <property type="match status" value="1"/>
</dbReference>
<keyword evidence="1" id="KW-0472">Membrane</keyword>
<proteinExistence type="predicted"/>
<dbReference type="CDD" id="cd10936">
    <property type="entry name" value="CE4_DAC2"/>
    <property type="match status" value="1"/>
</dbReference>
<name>A0A4Q1AXH2_9BACT</name>
<gene>
    <name evidence="2" type="ORF">CP965_06655</name>
</gene>
<keyword evidence="1" id="KW-0812">Transmembrane</keyword>
<evidence type="ECO:0000313" key="2">
    <source>
        <dbReference type="EMBL" id="RXK13478.1"/>
    </source>
</evidence>
<dbReference type="SUPFAM" id="SSF88713">
    <property type="entry name" value="Glycoside hydrolase/deacetylase"/>
    <property type="match status" value="1"/>
</dbReference>
<keyword evidence="3" id="KW-1185">Reference proteome</keyword>
<dbReference type="InterPro" id="IPR006837">
    <property type="entry name" value="Divergent_DAC"/>
</dbReference>
<dbReference type="EMBL" id="NXIE01000002">
    <property type="protein sequence ID" value="RXK13478.1"/>
    <property type="molecule type" value="Genomic_DNA"/>
</dbReference>